<comment type="similarity">
    <text evidence="2">Belongs to the drug/metabolite transporter (DMT) superfamily. Plant drug/metabolite exporter (P-DME) (TC 2.A.7.4) family.</text>
</comment>
<dbReference type="Proteomes" id="UP001445335">
    <property type="component" value="Unassembled WGS sequence"/>
</dbReference>
<feature type="transmembrane region" description="Helical" evidence="7">
    <location>
        <begin position="215"/>
        <end position="235"/>
    </location>
</feature>
<reference evidence="9 10" key="1">
    <citation type="journal article" date="2024" name="Nat. Commun.">
        <title>Phylogenomics reveals the evolutionary origins of lichenization in chlorophyte algae.</title>
        <authorList>
            <person name="Puginier C."/>
            <person name="Libourel C."/>
            <person name="Otte J."/>
            <person name="Skaloud P."/>
            <person name="Haon M."/>
            <person name="Grisel S."/>
            <person name="Petersen M."/>
            <person name="Berrin J.G."/>
            <person name="Delaux P.M."/>
            <person name="Dal Grande F."/>
            <person name="Keller J."/>
        </authorList>
    </citation>
    <scope>NUCLEOTIDE SEQUENCE [LARGE SCALE GENOMIC DNA]</scope>
    <source>
        <strain evidence="9 10">SAG 245.80</strain>
    </source>
</reference>
<evidence type="ECO:0000313" key="10">
    <source>
        <dbReference type="Proteomes" id="UP001445335"/>
    </source>
</evidence>
<evidence type="ECO:0000256" key="7">
    <source>
        <dbReference type="SAM" id="Phobius"/>
    </source>
</evidence>
<comment type="subcellular location">
    <subcellularLocation>
        <location evidence="1">Membrane</location>
        <topology evidence="1">Multi-pass membrane protein</topology>
    </subcellularLocation>
</comment>
<comment type="caution">
    <text evidence="9">The sequence shown here is derived from an EMBL/GenBank/DDBJ whole genome shotgun (WGS) entry which is preliminary data.</text>
</comment>
<evidence type="ECO:0000256" key="1">
    <source>
        <dbReference type="ARBA" id="ARBA00004141"/>
    </source>
</evidence>
<feature type="transmembrane region" description="Helical" evidence="7">
    <location>
        <begin position="374"/>
        <end position="394"/>
    </location>
</feature>
<feature type="compositionally biased region" description="Acidic residues" evidence="6">
    <location>
        <begin position="56"/>
        <end position="68"/>
    </location>
</feature>
<dbReference type="Pfam" id="PF00892">
    <property type="entry name" value="EamA"/>
    <property type="match status" value="2"/>
</dbReference>
<feature type="transmembrane region" description="Helical" evidence="7">
    <location>
        <begin position="278"/>
        <end position="300"/>
    </location>
</feature>
<protein>
    <recommendedName>
        <fullName evidence="8">EamA domain-containing protein</fullName>
    </recommendedName>
</protein>
<keyword evidence="10" id="KW-1185">Reference proteome</keyword>
<feature type="transmembrane region" description="Helical" evidence="7">
    <location>
        <begin position="162"/>
        <end position="183"/>
    </location>
</feature>
<keyword evidence="3 7" id="KW-0812">Transmembrane</keyword>
<keyword evidence="5 7" id="KW-0472">Membrane</keyword>
<feature type="region of interest" description="Disordered" evidence="6">
    <location>
        <begin position="28"/>
        <end position="68"/>
    </location>
</feature>
<organism evidence="9 10">
    <name type="scientific">Elliptochloris bilobata</name>
    <dbReference type="NCBI Taxonomy" id="381761"/>
    <lineage>
        <taxon>Eukaryota</taxon>
        <taxon>Viridiplantae</taxon>
        <taxon>Chlorophyta</taxon>
        <taxon>core chlorophytes</taxon>
        <taxon>Trebouxiophyceae</taxon>
        <taxon>Trebouxiophyceae incertae sedis</taxon>
        <taxon>Elliptochloris clade</taxon>
        <taxon>Elliptochloris</taxon>
    </lineage>
</organism>
<dbReference type="GO" id="GO:0016020">
    <property type="term" value="C:membrane"/>
    <property type="evidence" value="ECO:0007669"/>
    <property type="project" value="UniProtKB-SubCell"/>
</dbReference>
<feature type="transmembrane region" description="Helical" evidence="7">
    <location>
        <begin position="247"/>
        <end position="266"/>
    </location>
</feature>
<keyword evidence="4 7" id="KW-1133">Transmembrane helix</keyword>
<feature type="transmembrane region" description="Helical" evidence="7">
    <location>
        <begin position="99"/>
        <end position="118"/>
    </location>
</feature>
<evidence type="ECO:0000256" key="2">
    <source>
        <dbReference type="ARBA" id="ARBA00007635"/>
    </source>
</evidence>
<dbReference type="Gene3D" id="1.10.3730.20">
    <property type="match status" value="1"/>
</dbReference>
<evidence type="ECO:0000313" key="9">
    <source>
        <dbReference type="EMBL" id="KAK9826110.1"/>
    </source>
</evidence>
<feature type="transmembrane region" description="Helical" evidence="7">
    <location>
        <begin position="348"/>
        <end position="368"/>
    </location>
</feature>
<proteinExistence type="inferred from homology"/>
<evidence type="ECO:0000256" key="3">
    <source>
        <dbReference type="ARBA" id="ARBA00022692"/>
    </source>
</evidence>
<name>A0AAW1QX44_9CHLO</name>
<feature type="transmembrane region" description="Helical" evidence="7">
    <location>
        <begin position="320"/>
        <end position="341"/>
    </location>
</feature>
<feature type="transmembrane region" description="Helical" evidence="7">
    <location>
        <begin position="189"/>
        <end position="208"/>
    </location>
</feature>
<dbReference type="PANTHER" id="PTHR22911:SF6">
    <property type="entry name" value="SOLUTE CARRIER FAMILY 35 MEMBER G1"/>
    <property type="match status" value="1"/>
</dbReference>
<evidence type="ECO:0000256" key="5">
    <source>
        <dbReference type="ARBA" id="ARBA00023136"/>
    </source>
</evidence>
<evidence type="ECO:0000256" key="4">
    <source>
        <dbReference type="ARBA" id="ARBA00022989"/>
    </source>
</evidence>
<gene>
    <name evidence="9" type="ORF">WJX81_004310</name>
</gene>
<accession>A0AAW1QX44</accession>
<dbReference type="PANTHER" id="PTHR22911">
    <property type="entry name" value="ACYL-MALONYL CONDENSING ENZYME-RELATED"/>
    <property type="match status" value="1"/>
</dbReference>
<dbReference type="InterPro" id="IPR000620">
    <property type="entry name" value="EamA_dom"/>
</dbReference>
<feature type="domain" description="EamA" evidence="8">
    <location>
        <begin position="247"/>
        <end position="390"/>
    </location>
</feature>
<evidence type="ECO:0000256" key="6">
    <source>
        <dbReference type="SAM" id="MobiDB-lite"/>
    </source>
</evidence>
<dbReference type="EMBL" id="JALJOU010000068">
    <property type="protein sequence ID" value="KAK9826110.1"/>
    <property type="molecule type" value="Genomic_DNA"/>
</dbReference>
<dbReference type="AlphaFoldDB" id="A0AAW1QX44"/>
<feature type="transmembrane region" description="Helical" evidence="7">
    <location>
        <begin position="130"/>
        <end position="150"/>
    </location>
</feature>
<sequence length="423" mass="44948">MNFVSSLATGAVNVAWSTVSLPARVVFGERKESNASPPEPDSTEEERAEGPGGAFEESDTAAGEAEEAPDLEAPLLVASEGARSDEKPALPAPPVDRSLLGLGLYALSGCFLSTMLMLSKKLNQLNIPVFEVLLARSVFLLVFALAGCALHRKSPFGKRRSLLTIRGIFGYGAIMNYLIAVIMLPLNDAMVLTFTAPIWAAILSPIVIKEQPSRATFFAILLCMGGVTLISRPSFLGFLNDVQRPYLGVFFALFQALCSAMAKMCVRELRTEDPSVSVFYLALVSTIAATIGCSLPASVITPPPGMSLLGFVVPRNMTETAMLVGVGLTSYGSQICMTISLRHVKAAPALAMSYLSIVLTVAYGFFIFDEVPTPYSVAGAVLILASTAFLGIFVRRQQVAHQPHAAYAPLPAGPSDASRPAHA</sequence>
<dbReference type="SUPFAM" id="SSF103481">
    <property type="entry name" value="Multidrug resistance efflux transporter EmrE"/>
    <property type="match status" value="2"/>
</dbReference>
<evidence type="ECO:0000259" key="8">
    <source>
        <dbReference type="Pfam" id="PF00892"/>
    </source>
</evidence>
<feature type="domain" description="EamA" evidence="8">
    <location>
        <begin position="101"/>
        <end position="231"/>
    </location>
</feature>
<dbReference type="InterPro" id="IPR037185">
    <property type="entry name" value="EmrE-like"/>
</dbReference>